<keyword evidence="4" id="KW-1185">Reference proteome</keyword>
<protein>
    <recommendedName>
        <fullName evidence="2">PARP catalytic domain-containing protein</fullName>
    </recommendedName>
</protein>
<dbReference type="Gene3D" id="3.90.228.10">
    <property type="match status" value="1"/>
</dbReference>
<dbReference type="Proteomes" id="UP000828390">
    <property type="component" value="Unassembled WGS sequence"/>
</dbReference>
<evidence type="ECO:0000313" key="4">
    <source>
        <dbReference type="Proteomes" id="UP000828390"/>
    </source>
</evidence>
<name>A0A9D4D318_DREPO</name>
<feature type="coiled-coil region" evidence="1">
    <location>
        <begin position="2"/>
        <end position="87"/>
    </location>
</feature>
<reference evidence="3" key="1">
    <citation type="journal article" date="2019" name="bioRxiv">
        <title>The Genome of the Zebra Mussel, Dreissena polymorpha: A Resource for Invasive Species Research.</title>
        <authorList>
            <person name="McCartney M.A."/>
            <person name="Auch B."/>
            <person name="Kono T."/>
            <person name="Mallez S."/>
            <person name="Zhang Y."/>
            <person name="Obille A."/>
            <person name="Becker A."/>
            <person name="Abrahante J.E."/>
            <person name="Garbe J."/>
            <person name="Badalamenti J.P."/>
            <person name="Herman A."/>
            <person name="Mangelson H."/>
            <person name="Liachko I."/>
            <person name="Sullivan S."/>
            <person name="Sone E.D."/>
            <person name="Koren S."/>
            <person name="Silverstein K.A.T."/>
            <person name="Beckman K.B."/>
            <person name="Gohl D.M."/>
        </authorList>
    </citation>
    <scope>NUCLEOTIDE SEQUENCE</scope>
    <source>
        <strain evidence="3">Duluth1</strain>
        <tissue evidence="3">Whole animal</tissue>
    </source>
</reference>
<sequence length="164" mass="19523">MKAKLQTISNSKQQELEEVRRELKLSQEQTKAKAEMEQIQATIKELQSKEQNNKSSFDETKAIENAISRLEAEIEKLQRLHQQHQVQPSQSLSGIRLPLHWKKMQIHYVLKVTLDVMDSKERQEYSEVQKHFLRTLPHVTVVSITRFQNALHWEYYQLKKLEME</sequence>
<comment type="caution">
    <text evidence="3">The sequence shown here is derived from an EMBL/GenBank/DDBJ whole genome shotgun (WGS) entry which is preliminary data.</text>
</comment>
<dbReference type="InterPro" id="IPR012317">
    <property type="entry name" value="Poly(ADP-ribose)pol_cat_dom"/>
</dbReference>
<keyword evidence="1" id="KW-0175">Coiled coil</keyword>
<evidence type="ECO:0000313" key="3">
    <source>
        <dbReference type="EMBL" id="KAH3737234.1"/>
    </source>
</evidence>
<dbReference type="GO" id="GO:0003950">
    <property type="term" value="F:NAD+ poly-ADP-ribosyltransferase activity"/>
    <property type="evidence" value="ECO:0007669"/>
    <property type="project" value="InterPro"/>
</dbReference>
<dbReference type="EMBL" id="JAIWYP010000011">
    <property type="protein sequence ID" value="KAH3737234.1"/>
    <property type="molecule type" value="Genomic_DNA"/>
</dbReference>
<evidence type="ECO:0000256" key="1">
    <source>
        <dbReference type="SAM" id="Coils"/>
    </source>
</evidence>
<accession>A0A9D4D318</accession>
<gene>
    <name evidence="3" type="ORF">DPMN_043816</name>
</gene>
<reference evidence="3" key="2">
    <citation type="submission" date="2020-11" db="EMBL/GenBank/DDBJ databases">
        <authorList>
            <person name="McCartney M.A."/>
            <person name="Auch B."/>
            <person name="Kono T."/>
            <person name="Mallez S."/>
            <person name="Becker A."/>
            <person name="Gohl D.M."/>
            <person name="Silverstein K.A.T."/>
            <person name="Koren S."/>
            <person name="Bechman K.B."/>
            <person name="Herman A."/>
            <person name="Abrahante J.E."/>
            <person name="Garbe J."/>
        </authorList>
    </citation>
    <scope>NUCLEOTIDE SEQUENCE</scope>
    <source>
        <strain evidence="3">Duluth1</strain>
        <tissue evidence="3">Whole animal</tissue>
    </source>
</reference>
<proteinExistence type="predicted"/>
<evidence type="ECO:0000259" key="2">
    <source>
        <dbReference type="PROSITE" id="PS51059"/>
    </source>
</evidence>
<dbReference type="PROSITE" id="PS51059">
    <property type="entry name" value="PARP_CATALYTIC"/>
    <property type="match status" value="1"/>
</dbReference>
<dbReference type="AlphaFoldDB" id="A0A9D4D318"/>
<organism evidence="3 4">
    <name type="scientific">Dreissena polymorpha</name>
    <name type="common">Zebra mussel</name>
    <name type="synonym">Mytilus polymorpha</name>
    <dbReference type="NCBI Taxonomy" id="45954"/>
    <lineage>
        <taxon>Eukaryota</taxon>
        <taxon>Metazoa</taxon>
        <taxon>Spiralia</taxon>
        <taxon>Lophotrochozoa</taxon>
        <taxon>Mollusca</taxon>
        <taxon>Bivalvia</taxon>
        <taxon>Autobranchia</taxon>
        <taxon>Heteroconchia</taxon>
        <taxon>Euheterodonta</taxon>
        <taxon>Imparidentia</taxon>
        <taxon>Neoheterodontei</taxon>
        <taxon>Myida</taxon>
        <taxon>Dreissenoidea</taxon>
        <taxon>Dreissenidae</taxon>
        <taxon>Dreissena</taxon>
    </lineage>
</organism>
<feature type="domain" description="PARP catalytic" evidence="2">
    <location>
        <begin position="97"/>
        <end position="164"/>
    </location>
</feature>